<keyword evidence="7" id="KW-0274">FAD</keyword>
<reference evidence="16" key="1">
    <citation type="submission" date="2014-06" db="EMBL/GenBank/DDBJ databases">
        <title>Draft genome sequence of C. testosteroni WDL7.</title>
        <authorList>
            <person name="Wu Y."/>
            <person name="Seshan H."/>
            <person name="Arumugam K."/>
        </authorList>
    </citation>
    <scope>NUCLEOTIDE SEQUENCE [LARGE SCALE GENOMIC DNA]</scope>
    <source>
        <strain evidence="16">WDL7</strain>
    </source>
</reference>
<feature type="transmembrane region" description="Helical" evidence="13">
    <location>
        <begin position="80"/>
        <end position="95"/>
    </location>
</feature>
<dbReference type="InterPro" id="IPR017927">
    <property type="entry name" value="FAD-bd_FR_type"/>
</dbReference>
<dbReference type="AlphaFoldDB" id="A0A0L7MAZ5"/>
<keyword evidence="9" id="KW-0560">Oxidoreductase</keyword>
<evidence type="ECO:0000256" key="9">
    <source>
        <dbReference type="ARBA" id="ARBA00023002"/>
    </source>
</evidence>
<dbReference type="SUPFAM" id="SSF52343">
    <property type="entry name" value="Ferredoxin reductase-like, C-terminal NADP-linked domain"/>
    <property type="match status" value="1"/>
</dbReference>
<dbReference type="Gene3D" id="2.40.30.10">
    <property type="entry name" value="Translation factors"/>
    <property type="match status" value="1"/>
</dbReference>
<comment type="subcellular location">
    <subcellularLocation>
        <location evidence="2">Membrane</location>
        <topology evidence="2">Multi-pass membrane protein</topology>
    </subcellularLocation>
</comment>
<evidence type="ECO:0000256" key="5">
    <source>
        <dbReference type="ARBA" id="ARBA00022714"/>
    </source>
</evidence>
<evidence type="ECO:0000259" key="14">
    <source>
        <dbReference type="PROSITE" id="PS51384"/>
    </source>
</evidence>
<feature type="transmembrane region" description="Helical" evidence="13">
    <location>
        <begin position="39"/>
        <end position="59"/>
    </location>
</feature>
<dbReference type="SUPFAM" id="SSF63380">
    <property type="entry name" value="Riboflavin synthase domain-like"/>
    <property type="match status" value="1"/>
</dbReference>
<keyword evidence="6" id="KW-0479">Metal-binding</keyword>
<keyword evidence="4 13" id="KW-0812">Transmembrane</keyword>
<dbReference type="Gene3D" id="3.40.50.80">
    <property type="entry name" value="Nucleotide-binding domain of ferredoxin-NADP reductase (FNR) module"/>
    <property type="match status" value="1"/>
</dbReference>
<dbReference type="Pfam" id="PF01794">
    <property type="entry name" value="Ferric_reduct"/>
    <property type="match status" value="1"/>
</dbReference>
<comment type="caution">
    <text evidence="15">The sequence shown here is derived from an EMBL/GenBank/DDBJ whole genome shotgun (WGS) entry which is preliminary data.</text>
</comment>
<comment type="cofactor">
    <cofactor evidence="1">
        <name>FAD</name>
        <dbReference type="ChEBI" id="CHEBI:57692"/>
    </cofactor>
</comment>
<protein>
    <submittedName>
        <fullName evidence="15">Cytochrome C</fullName>
    </submittedName>
</protein>
<feature type="domain" description="FAD-binding FR-type" evidence="14">
    <location>
        <begin position="214"/>
        <end position="311"/>
    </location>
</feature>
<keyword evidence="11" id="KW-0411">Iron-sulfur</keyword>
<dbReference type="GO" id="GO:0051537">
    <property type="term" value="F:2 iron, 2 sulfur cluster binding"/>
    <property type="evidence" value="ECO:0007669"/>
    <property type="project" value="UniProtKB-KW"/>
</dbReference>
<evidence type="ECO:0000256" key="2">
    <source>
        <dbReference type="ARBA" id="ARBA00004141"/>
    </source>
</evidence>
<dbReference type="PANTHER" id="PTHR47354">
    <property type="entry name" value="NADH OXIDOREDUCTASE HCR"/>
    <property type="match status" value="1"/>
</dbReference>
<feature type="transmembrane region" description="Helical" evidence="13">
    <location>
        <begin position="190"/>
        <end position="208"/>
    </location>
</feature>
<dbReference type="GO" id="GO:0050660">
    <property type="term" value="F:flavin adenine dinucleotide binding"/>
    <property type="evidence" value="ECO:0007669"/>
    <property type="project" value="TreeGrafter"/>
</dbReference>
<dbReference type="GO" id="GO:0016020">
    <property type="term" value="C:membrane"/>
    <property type="evidence" value="ECO:0007669"/>
    <property type="project" value="UniProtKB-SubCell"/>
</dbReference>
<dbReference type="PANTHER" id="PTHR47354:SF8">
    <property type="entry name" value="1,2-PHENYLACETYL-COA EPOXIDASE, SUBUNIT E"/>
    <property type="match status" value="1"/>
</dbReference>
<dbReference type="InterPro" id="IPR013130">
    <property type="entry name" value="Fe3_Rdtase_TM_dom"/>
</dbReference>
<proteinExistence type="predicted"/>
<keyword evidence="8 13" id="KW-1133">Transmembrane helix</keyword>
<evidence type="ECO:0000256" key="13">
    <source>
        <dbReference type="SAM" id="Phobius"/>
    </source>
</evidence>
<evidence type="ECO:0000256" key="10">
    <source>
        <dbReference type="ARBA" id="ARBA00023004"/>
    </source>
</evidence>
<keyword evidence="12 13" id="KW-0472">Membrane</keyword>
<evidence type="ECO:0000313" key="15">
    <source>
        <dbReference type="EMBL" id="KOC19031.1"/>
    </source>
</evidence>
<keyword evidence="5" id="KW-0001">2Fe-2S</keyword>
<evidence type="ECO:0000256" key="11">
    <source>
        <dbReference type="ARBA" id="ARBA00023014"/>
    </source>
</evidence>
<feature type="transmembrane region" description="Helical" evidence="13">
    <location>
        <begin position="134"/>
        <end position="152"/>
    </location>
</feature>
<evidence type="ECO:0000256" key="8">
    <source>
        <dbReference type="ARBA" id="ARBA00022989"/>
    </source>
</evidence>
<dbReference type="PATRIC" id="fig|285.49.peg.4501"/>
<gene>
    <name evidence="15" type="ORF">GL58_21720</name>
</gene>
<accession>A0A0L7MAZ5</accession>
<dbReference type="InterPro" id="IPR039261">
    <property type="entry name" value="FNR_nucleotide-bd"/>
</dbReference>
<name>A0A0L7MAZ5_COMTE</name>
<dbReference type="InterPro" id="IPR050415">
    <property type="entry name" value="MRET"/>
</dbReference>
<evidence type="ECO:0000256" key="3">
    <source>
        <dbReference type="ARBA" id="ARBA00022630"/>
    </source>
</evidence>
<dbReference type="EMBL" id="JNVD01000034">
    <property type="protein sequence ID" value="KOC19031.1"/>
    <property type="molecule type" value="Genomic_DNA"/>
</dbReference>
<dbReference type="Pfam" id="PF08022">
    <property type="entry name" value="FAD_binding_8"/>
    <property type="match status" value="1"/>
</dbReference>
<evidence type="ECO:0000313" key="16">
    <source>
        <dbReference type="Proteomes" id="UP000037442"/>
    </source>
</evidence>
<evidence type="ECO:0000256" key="1">
    <source>
        <dbReference type="ARBA" id="ARBA00001974"/>
    </source>
</evidence>
<sequence>MRRSILLVLASFFVIWAVEAFWLSPSPPGDLLWVMRHEGMLLTGILALGAMTAIMALALRPRWVESPLGGMDKAYRLHKWLGIIAIALSLAHWLAKQSKPLITTAIGSTGRLAKVPAPEWVSLLKPYAKTLGEWTFYALILMLVITLARRAVPYKRWYWFHRFMPLAYLILVFHGIVLTPPGYWSGVGGWLLALTMALGVVAAVTQLVRDLRSRYPHAGTVLSCMQLGDVLELQCRMDDSWPGHAAGQFAFLRLAGEQEAHPFTLSDADQQDHVVRFHIKQLGDWTRSLPERLQPGIVVELDGPYGRFVPPDHDDGAVHVWVGAGVGATPFLSWLGQLHHDGHAPQAWLQYACQHATDPLARALEEAAALHPDVHLDIFADGHRWTPKEVLQRYQANKPLRVWFCGPAAMGKQLELALKQSLPADSWQLHREHFEFR</sequence>
<evidence type="ECO:0000256" key="6">
    <source>
        <dbReference type="ARBA" id="ARBA00022723"/>
    </source>
</evidence>
<dbReference type="GO" id="GO:0046872">
    <property type="term" value="F:metal ion binding"/>
    <property type="evidence" value="ECO:0007669"/>
    <property type="project" value="UniProtKB-KW"/>
</dbReference>
<evidence type="ECO:0000256" key="12">
    <source>
        <dbReference type="ARBA" id="ARBA00023136"/>
    </source>
</evidence>
<keyword evidence="10" id="KW-0408">Iron</keyword>
<keyword evidence="3" id="KW-0285">Flavoprotein</keyword>
<dbReference type="GO" id="GO:0016491">
    <property type="term" value="F:oxidoreductase activity"/>
    <property type="evidence" value="ECO:0007669"/>
    <property type="project" value="UniProtKB-KW"/>
</dbReference>
<dbReference type="InterPro" id="IPR013112">
    <property type="entry name" value="FAD-bd_8"/>
</dbReference>
<dbReference type="PROSITE" id="PS51384">
    <property type="entry name" value="FAD_FR"/>
    <property type="match status" value="1"/>
</dbReference>
<dbReference type="InterPro" id="IPR017938">
    <property type="entry name" value="Riboflavin_synthase-like_b-brl"/>
</dbReference>
<feature type="transmembrane region" description="Helical" evidence="13">
    <location>
        <begin position="164"/>
        <end position="184"/>
    </location>
</feature>
<dbReference type="Proteomes" id="UP000037442">
    <property type="component" value="Unassembled WGS sequence"/>
</dbReference>
<evidence type="ECO:0000256" key="7">
    <source>
        <dbReference type="ARBA" id="ARBA00022827"/>
    </source>
</evidence>
<organism evidence="15 16">
    <name type="scientific">Comamonas testosteroni</name>
    <name type="common">Pseudomonas testosteroni</name>
    <dbReference type="NCBI Taxonomy" id="285"/>
    <lineage>
        <taxon>Bacteria</taxon>
        <taxon>Pseudomonadati</taxon>
        <taxon>Pseudomonadota</taxon>
        <taxon>Betaproteobacteria</taxon>
        <taxon>Burkholderiales</taxon>
        <taxon>Comamonadaceae</taxon>
        <taxon>Comamonas</taxon>
    </lineage>
</organism>
<evidence type="ECO:0000256" key="4">
    <source>
        <dbReference type="ARBA" id="ARBA00022692"/>
    </source>
</evidence>